<feature type="compositionally biased region" description="Gly residues" evidence="1">
    <location>
        <begin position="1"/>
        <end position="10"/>
    </location>
</feature>
<dbReference type="VEuPathDB" id="FungiDB:GGTG_05857"/>
<dbReference type="EnsemblFungi" id="EJT75932">
    <property type="protein sequence ID" value="EJT75932"/>
    <property type="gene ID" value="GGTG_05857"/>
</dbReference>
<evidence type="ECO:0000313" key="4">
    <source>
        <dbReference type="Proteomes" id="UP000006039"/>
    </source>
</evidence>
<accession>J3NX50</accession>
<dbReference type="AlphaFoldDB" id="J3NX50"/>
<reference evidence="3" key="5">
    <citation type="submission" date="2018-04" db="UniProtKB">
        <authorList>
            <consortium name="EnsemblFungi"/>
        </authorList>
    </citation>
    <scope>IDENTIFICATION</scope>
    <source>
        <strain evidence="3">R3-111a-1</strain>
    </source>
</reference>
<feature type="region of interest" description="Disordered" evidence="1">
    <location>
        <begin position="1"/>
        <end position="55"/>
    </location>
</feature>
<dbReference type="HOGENOM" id="CLU_1938291_0_0_1"/>
<protein>
    <submittedName>
        <fullName evidence="2 3">Uncharacterized protein</fullName>
    </submittedName>
</protein>
<name>J3NX50_GAET3</name>
<sequence length="130" mass="14210">MGMSLGGGLQPSGASAERLPFSKSQDGQELNMSPASAQTYMTNQSGKRSGPDASNVQKCDDLLFWQRSGRNARRQQTGSARFGDAYVLRHITQLSMQHDKFNISAKGLSAKGRLTPAEIKSECFHDAFRI</sequence>
<proteinExistence type="predicted"/>
<reference evidence="2" key="3">
    <citation type="submission" date="2010-09" db="EMBL/GenBank/DDBJ databases">
        <title>Annotation of Gaeumannomyces graminis var. tritici R3-111a-1.</title>
        <authorList>
            <consortium name="The Broad Institute Genome Sequencing Platform"/>
            <person name="Ma L.-J."/>
            <person name="Dead R."/>
            <person name="Young S.K."/>
            <person name="Zeng Q."/>
            <person name="Gargeya S."/>
            <person name="Fitzgerald M."/>
            <person name="Haas B."/>
            <person name="Abouelleil A."/>
            <person name="Alvarado L."/>
            <person name="Arachchi H.M."/>
            <person name="Berlin A."/>
            <person name="Brown A."/>
            <person name="Chapman S.B."/>
            <person name="Chen Z."/>
            <person name="Dunbar C."/>
            <person name="Freedman E."/>
            <person name="Gearin G."/>
            <person name="Gellesch M."/>
            <person name="Goldberg J."/>
            <person name="Griggs A."/>
            <person name="Gujja S."/>
            <person name="Heiman D."/>
            <person name="Howarth C."/>
            <person name="Larson L."/>
            <person name="Lui A."/>
            <person name="MacDonald P.J.P."/>
            <person name="Mehta T."/>
            <person name="Montmayeur A."/>
            <person name="Murphy C."/>
            <person name="Neiman D."/>
            <person name="Pearson M."/>
            <person name="Priest M."/>
            <person name="Roberts A."/>
            <person name="Saif S."/>
            <person name="Shea T."/>
            <person name="Shenoy N."/>
            <person name="Sisk P."/>
            <person name="Stolte C."/>
            <person name="Sykes S."/>
            <person name="Yandava C."/>
            <person name="Wortman J."/>
            <person name="Nusbaum C."/>
            <person name="Birren B."/>
        </authorList>
    </citation>
    <scope>NUCLEOTIDE SEQUENCE</scope>
    <source>
        <strain evidence="2">R3-111a-1</strain>
    </source>
</reference>
<dbReference type="Proteomes" id="UP000006039">
    <property type="component" value="Unassembled WGS sequence"/>
</dbReference>
<evidence type="ECO:0000256" key="1">
    <source>
        <dbReference type="SAM" id="MobiDB-lite"/>
    </source>
</evidence>
<organism evidence="2">
    <name type="scientific">Gaeumannomyces tritici (strain R3-111a-1)</name>
    <name type="common">Wheat and barley take-all root rot fungus</name>
    <name type="synonym">Gaeumannomyces graminis var. tritici</name>
    <dbReference type="NCBI Taxonomy" id="644352"/>
    <lineage>
        <taxon>Eukaryota</taxon>
        <taxon>Fungi</taxon>
        <taxon>Dikarya</taxon>
        <taxon>Ascomycota</taxon>
        <taxon>Pezizomycotina</taxon>
        <taxon>Sordariomycetes</taxon>
        <taxon>Sordariomycetidae</taxon>
        <taxon>Magnaporthales</taxon>
        <taxon>Magnaporthaceae</taxon>
        <taxon>Gaeumannomyces</taxon>
    </lineage>
</organism>
<reference evidence="3" key="4">
    <citation type="journal article" date="2015" name="G3 (Bethesda)">
        <title>Genome sequences of three phytopathogenic species of the Magnaporthaceae family of fungi.</title>
        <authorList>
            <person name="Okagaki L.H."/>
            <person name="Nunes C.C."/>
            <person name="Sailsbery J."/>
            <person name="Clay B."/>
            <person name="Brown D."/>
            <person name="John T."/>
            <person name="Oh Y."/>
            <person name="Young N."/>
            <person name="Fitzgerald M."/>
            <person name="Haas B.J."/>
            <person name="Zeng Q."/>
            <person name="Young S."/>
            <person name="Adiconis X."/>
            <person name="Fan L."/>
            <person name="Levin J.Z."/>
            <person name="Mitchell T.K."/>
            <person name="Okubara P.A."/>
            <person name="Farman M.L."/>
            <person name="Kohn L.M."/>
            <person name="Birren B."/>
            <person name="Ma L.-J."/>
            <person name="Dean R.A."/>
        </authorList>
    </citation>
    <scope>NUCLEOTIDE SEQUENCE</scope>
    <source>
        <strain evidence="3">R3-111a-1</strain>
    </source>
</reference>
<reference evidence="4" key="1">
    <citation type="submission" date="2010-07" db="EMBL/GenBank/DDBJ databases">
        <title>The genome sequence of Gaeumannomyces graminis var. tritici strain R3-111a-1.</title>
        <authorList>
            <consortium name="The Broad Institute Genome Sequencing Platform"/>
            <person name="Ma L.-J."/>
            <person name="Dead R."/>
            <person name="Young S."/>
            <person name="Zeng Q."/>
            <person name="Koehrsen M."/>
            <person name="Alvarado L."/>
            <person name="Berlin A."/>
            <person name="Chapman S.B."/>
            <person name="Chen Z."/>
            <person name="Freedman E."/>
            <person name="Gellesch M."/>
            <person name="Goldberg J."/>
            <person name="Griggs A."/>
            <person name="Gujja S."/>
            <person name="Heilman E.R."/>
            <person name="Heiman D."/>
            <person name="Hepburn T."/>
            <person name="Howarth C."/>
            <person name="Jen D."/>
            <person name="Larson L."/>
            <person name="Mehta T."/>
            <person name="Neiman D."/>
            <person name="Pearson M."/>
            <person name="Roberts A."/>
            <person name="Saif S."/>
            <person name="Shea T."/>
            <person name="Shenoy N."/>
            <person name="Sisk P."/>
            <person name="Stolte C."/>
            <person name="Sykes S."/>
            <person name="Walk T."/>
            <person name="White J."/>
            <person name="Yandava C."/>
            <person name="Haas B."/>
            <person name="Nusbaum C."/>
            <person name="Birren B."/>
        </authorList>
    </citation>
    <scope>NUCLEOTIDE SEQUENCE [LARGE SCALE GENOMIC DNA]</scope>
    <source>
        <strain evidence="4">R3-111a-1</strain>
    </source>
</reference>
<keyword evidence="4" id="KW-1185">Reference proteome</keyword>
<dbReference type="GeneID" id="20346315"/>
<evidence type="ECO:0000313" key="3">
    <source>
        <dbReference type="EnsemblFungi" id="EJT75932"/>
    </source>
</evidence>
<reference evidence="2" key="2">
    <citation type="submission" date="2010-07" db="EMBL/GenBank/DDBJ databases">
        <authorList>
            <consortium name="The Broad Institute Genome Sequencing Platform"/>
            <consortium name="Broad Institute Genome Sequencing Center for Infectious Disease"/>
            <person name="Ma L.-J."/>
            <person name="Dead R."/>
            <person name="Young S."/>
            <person name="Zeng Q."/>
            <person name="Koehrsen M."/>
            <person name="Alvarado L."/>
            <person name="Berlin A."/>
            <person name="Chapman S.B."/>
            <person name="Chen Z."/>
            <person name="Freedman E."/>
            <person name="Gellesch M."/>
            <person name="Goldberg J."/>
            <person name="Griggs A."/>
            <person name="Gujja S."/>
            <person name="Heilman E.R."/>
            <person name="Heiman D."/>
            <person name="Hepburn T."/>
            <person name="Howarth C."/>
            <person name="Jen D."/>
            <person name="Larson L."/>
            <person name="Mehta T."/>
            <person name="Neiman D."/>
            <person name="Pearson M."/>
            <person name="Roberts A."/>
            <person name="Saif S."/>
            <person name="Shea T."/>
            <person name="Shenoy N."/>
            <person name="Sisk P."/>
            <person name="Stolte C."/>
            <person name="Sykes S."/>
            <person name="Walk T."/>
            <person name="White J."/>
            <person name="Yandava C."/>
            <person name="Haas B."/>
            <person name="Nusbaum C."/>
            <person name="Birren B."/>
        </authorList>
    </citation>
    <scope>NUCLEOTIDE SEQUENCE</scope>
    <source>
        <strain evidence="2">R3-111a-1</strain>
    </source>
</reference>
<dbReference type="RefSeq" id="XP_009221932.1">
    <property type="nucleotide sequence ID" value="XM_009223668.1"/>
</dbReference>
<dbReference type="EMBL" id="GL385397">
    <property type="protein sequence ID" value="EJT75932.1"/>
    <property type="molecule type" value="Genomic_DNA"/>
</dbReference>
<gene>
    <name evidence="3" type="primary">20346315</name>
    <name evidence="2" type="ORF">GGTG_05857</name>
</gene>
<evidence type="ECO:0000313" key="2">
    <source>
        <dbReference type="EMBL" id="EJT75932.1"/>
    </source>
</evidence>
<feature type="compositionally biased region" description="Polar residues" evidence="1">
    <location>
        <begin position="22"/>
        <end position="55"/>
    </location>
</feature>